<protein>
    <recommendedName>
        <fullName evidence="7">THAP-type domain-containing protein</fullName>
    </recommendedName>
</protein>
<keyword evidence="4" id="KW-0862">Zinc</keyword>
<comment type="caution">
    <text evidence="8">The sequence shown here is derived from an EMBL/GenBank/DDBJ whole genome shotgun (WGS) entry which is preliminary data.</text>
</comment>
<proteinExistence type="predicted"/>
<dbReference type="InterPro" id="IPR006612">
    <property type="entry name" value="THAP_Znf"/>
</dbReference>
<accession>A0A8S3REF2</accession>
<dbReference type="GO" id="GO:0003677">
    <property type="term" value="F:DNA binding"/>
    <property type="evidence" value="ECO:0007669"/>
    <property type="project" value="UniProtKB-UniRule"/>
</dbReference>
<dbReference type="EMBL" id="CAJPWZ010001086">
    <property type="protein sequence ID" value="CAG2207685.1"/>
    <property type="molecule type" value="Genomic_DNA"/>
</dbReference>
<evidence type="ECO:0000256" key="5">
    <source>
        <dbReference type="ARBA" id="ARBA00023125"/>
    </source>
</evidence>
<evidence type="ECO:0000256" key="2">
    <source>
        <dbReference type="ARBA" id="ARBA00022723"/>
    </source>
</evidence>
<dbReference type="SMART" id="SM00980">
    <property type="entry name" value="THAP"/>
    <property type="match status" value="1"/>
</dbReference>
<comment type="cofactor">
    <cofactor evidence="1">
        <name>a divalent metal cation</name>
        <dbReference type="ChEBI" id="CHEBI:60240"/>
    </cofactor>
</comment>
<sequence>MNKQQQKKVTKWYHCAAEGCTSDDRKRAKYPYMQNVRFHSFPTEKKNPKLREKWLKLLRRDDAYFVPTFKQRVCSLHFVDGEPTSEHPYPELFSYNNFKNMTTPYGTSIPASDTVKKLSSARSRSSATSMPTEDDCVHVTDENVNIFSTLLSLGLFMKQLSDLTCIVRYPPSAIKEVTVQTAHEKTRQCLLSEGKNTYGSNKLNNICVHVRMISESSEYKDQACQTILTGGDIDRLISLEKNRDVLLREAVVDIVTKNDESVKKYTGVPCKSQLIGIFEVLDEAEPKVKYWLGKQSTEDVNYQSVDRCKSGPPRKLSKFNEYILTLMKLRLAILSFVLGDLFGVSESRVSQIFTTWINLMHMVLTPCIKWPSRRNIKKYMPRSFQTSFPKTTGIIDCTEMFIQKPKSPTAQSRTYSSYKSHNTFKCLVCITPSGAFSFISDLWGGNTSDRYITEHSGFLDSIKPGDEIMADRGFTIRDLLTERRATLVIPPFTKKCKRGKGKRLSAADVIKTKYIAKQRIHVKRSIRRLKLFRMLSQVMDIKFKPLANQMVKVSGFICNLDKPLVTK</sequence>
<evidence type="ECO:0000256" key="3">
    <source>
        <dbReference type="ARBA" id="ARBA00022771"/>
    </source>
</evidence>
<dbReference type="Pfam" id="PF13359">
    <property type="entry name" value="DDE_Tnp_4"/>
    <property type="match status" value="1"/>
</dbReference>
<evidence type="ECO:0000256" key="6">
    <source>
        <dbReference type="PROSITE-ProRule" id="PRU00309"/>
    </source>
</evidence>
<keyword evidence="2" id="KW-0479">Metal-binding</keyword>
<feature type="domain" description="THAP-type" evidence="7">
    <location>
        <begin position="9"/>
        <end position="93"/>
    </location>
</feature>
<dbReference type="PANTHER" id="PTHR23080">
    <property type="entry name" value="THAP DOMAIN PROTEIN"/>
    <property type="match status" value="1"/>
</dbReference>
<evidence type="ECO:0000313" key="9">
    <source>
        <dbReference type="Proteomes" id="UP000683360"/>
    </source>
</evidence>
<evidence type="ECO:0000256" key="4">
    <source>
        <dbReference type="ARBA" id="ARBA00022833"/>
    </source>
</evidence>
<organism evidence="8 9">
    <name type="scientific">Mytilus edulis</name>
    <name type="common">Blue mussel</name>
    <dbReference type="NCBI Taxonomy" id="6550"/>
    <lineage>
        <taxon>Eukaryota</taxon>
        <taxon>Metazoa</taxon>
        <taxon>Spiralia</taxon>
        <taxon>Lophotrochozoa</taxon>
        <taxon>Mollusca</taxon>
        <taxon>Bivalvia</taxon>
        <taxon>Autobranchia</taxon>
        <taxon>Pteriomorphia</taxon>
        <taxon>Mytilida</taxon>
        <taxon>Mytiloidea</taxon>
        <taxon>Mytilidae</taxon>
        <taxon>Mytilinae</taxon>
        <taxon>Mytilus</taxon>
    </lineage>
</organism>
<keyword evidence="3 6" id="KW-0863">Zinc-finger</keyword>
<evidence type="ECO:0000313" key="8">
    <source>
        <dbReference type="EMBL" id="CAG2207685.1"/>
    </source>
</evidence>
<dbReference type="InterPro" id="IPR027806">
    <property type="entry name" value="HARBI1_dom"/>
</dbReference>
<reference evidence="8" key="1">
    <citation type="submission" date="2021-03" db="EMBL/GenBank/DDBJ databases">
        <authorList>
            <person name="Bekaert M."/>
        </authorList>
    </citation>
    <scope>NUCLEOTIDE SEQUENCE</scope>
</reference>
<keyword evidence="5 6" id="KW-0238">DNA-binding</keyword>
<keyword evidence="9" id="KW-1185">Reference proteome</keyword>
<evidence type="ECO:0000259" key="7">
    <source>
        <dbReference type="PROSITE" id="PS50950"/>
    </source>
</evidence>
<dbReference type="PROSITE" id="PS50950">
    <property type="entry name" value="ZF_THAP"/>
    <property type="match status" value="1"/>
</dbReference>
<dbReference type="Pfam" id="PF13613">
    <property type="entry name" value="HTH_Tnp_4"/>
    <property type="match status" value="1"/>
</dbReference>
<dbReference type="GO" id="GO:0008270">
    <property type="term" value="F:zinc ion binding"/>
    <property type="evidence" value="ECO:0007669"/>
    <property type="project" value="UniProtKB-KW"/>
</dbReference>
<gene>
    <name evidence="8" type="ORF">MEDL_21934</name>
</gene>
<evidence type="ECO:0000256" key="1">
    <source>
        <dbReference type="ARBA" id="ARBA00001968"/>
    </source>
</evidence>
<dbReference type="InterPro" id="IPR027805">
    <property type="entry name" value="Transposase_HTH_dom"/>
</dbReference>
<name>A0A8S3REF2_MYTED</name>
<dbReference type="SUPFAM" id="SSF57716">
    <property type="entry name" value="Glucocorticoid receptor-like (DNA-binding domain)"/>
    <property type="match status" value="1"/>
</dbReference>
<dbReference type="Pfam" id="PF05485">
    <property type="entry name" value="THAP"/>
    <property type="match status" value="1"/>
</dbReference>
<dbReference type="OrthoDB" id="6100619at2759"/>
<dbReference type="AlphaFoldDB" id="A0A8S3REF2"/>
<dbReference type="Proteomes" id="UP000683360">
    <property type="component" value="Unassembled WGS sequence"/>
</dbReference>